<dbReference type="InterPro" id="IPR001431">
    <property type="entry name" value="Pept_M16_Zn_BS"/>
</dbReference>
<sequence>MRYPKTARSGSVIRPFWKMKMSQPENKTILPNRIGIITKNMPHACSVSMGIWVKAGTRDESQEENGISHFVEHMLFKGTSKRSAFQIAKEFDAMGGNSNAFTSMETTCYHTKVITSHVKTATDLLFDIFLNSLFDTKEIEKERPVIIQEIGMVEDSPEDYIHLLSGQCFFKNNPLGFSVLGTRSNVTNFKPEKVKEFFELLYQPSRIVISVAGNIEHNNILDLVGPIIESYKNNTFSPERITPDVQGGVNIFEKDLEQVHICALFKGLPISDERRYAFSLINTILGGNMSSRLFQEIREKRGLAYSVYSFISSYSDTGMFGAFAAVDPENAFDAADLIIKEIKKIIKHAIDDQELKDAVEYTKGCLLLASESTDNQMFRQAQNEINFKRHIPLHEITGKIESVTKDEVYDLACLLFGSGNLSLTVLGPVPDKSKFMDVLNS</sequence>
<feature type="domain" description="Peptidase M16 C-terminal" evidence="5">
    <location>
        <begin position="189"/>
        <end position="359"/>
    </location>
</feature>
<gene>
    <name evidence="6" type="ORF">N47_J00290</name>
</gene>
<evidence type="ECO:0000313" key="6">
    <source>
        <dbReference type="EMBL" id="CBX29048.1"/>
    </source>
</evidence>
<evidence type="ECO:0000256" key="2">
    <source>
        <dbReference type="ARBA" id="ARBA00007261"/>
    </source>
</evidence>
<dbReference type="InterPro" id="IPR011249">
    <property type="entry name" value="Metalloenz_LuxS/M16"/>
</dbReference>
<dbReference type="Pfam" id="PF00675">
    <property type="entry name" value="Peptidase_M16"/>
    <property type="match status" value="1"/>
</dbReference>
<comment type="cofactor">
    <cofactor evidence="1">
        <name>Zn(2+)</name>
        <dbReference type="ChEBI" id="CHEBI:29105"/>
    </cofactor>
</comment>
<dbReference type="Pfam" id="PF05193">
    <property type="entry name" value="Peptidase_M16_C"/>
    <property type="match status" value="1"/>
</dbReference>
<dbReference type="AlphaFoldDB" id="E1YEQ4"/>
<dbReference type="GO" id="GO:0046872">
    <property type="term" value="F:metal ion binding"/>
    <property type="evidence" value="ECO:0007669"/>
    <property type="project" value="InterPro"/>
</dbReference>
<dbReference type="GO" id="GO:0004222">
    <property type="term" value="F:metalloendopeptidase activity"/>
    <property type="evidence" value="ECO:0007669"/>
    <property type="project" value="InterPro"/>
</dbReference>
<dbReference type="PANTHER" id="PTHR11851:SF49">
    <property type="entry name" value="MITOCHONDRIAL-PROCESSING PEPTIDASE SUBUNIT ALPHA"/>
    <property type="match status" value="1"/>
</dbReference>
<dbReference type="InterPro" id="IPR011765">
    <property type="entry name" value="Pept_M16_N"/>
</dbReference>
<evidence type="ECO:0008006" key="7">
    <source>
        <dbReference type="Google" id="ProtNLM"/>
    </source>
</evidence>
<dbReference type="PANTHER" id="PTHR11851">
    <property type="entry name" value="METALLOPROTEASE"/>
    <property type="match status" value="1"/>
</dbReference>
<dbReference type="MEROPS" id="M16.A15"/>
<dbReference type="InterPro" id="IPR050361">
    <property type="entry name" value="MPP/UQCRC_Complex"/>
</dbReference>
<protein>
    <recommendedName>
        <fullName evidence="7">Insulinase family protein</fullName>
    </recommendedName>
</protein>
<dbReference type="Gene3D" id="3.30.830.10">
    <property type="entry name" value="Metalloenzyme, LuxS/M16 peptidase-like"/>
    <property type="match status" value="2"/>
</dbReference>
<reference evidence="6" key="1">
    <citation type="journal article" date="2011" name="Environ. Microbiol.">
        <title>Genomic insights into the metabolic potential of the polycyclic aromatic hydrocarbon degrading sulfate-reducing Deltaproteobacterium N47.</title>
        <authorList>
            <person name="Bergmann F."/>
            <person name="Selesi D."/>
            <person name="Weinmaier T."/>
            <person name="Tischler P."/>
            <person name="Rattei T."/>
            <person name="Meckenstock R.U."/>
        </authorList>
    </citation>
    <scope>NUCLEOTIDE SEQUENCE</scope>
</reference>
<organism evidence="6">
    <name type="scientific">uncultured Desulfobacterium sp</name>
    <dbReference type="NCBI Taxonomy" id="201089"/>
    <lineage>
        <taxon>Bacteria</taxon>
        <taxon>Pseudomonadati</taxon>
        <taxon>Thermodesulfobacteriota</taxon>
        <taxon>Desulfobacteria</taxon>
        <taxon>Desulfobacterales</taxon>
        <taxon>Desulfobacteriaceae</taxon>
        <taxon>Desulfobacterium</taxon>
        <taxon>environmental samples</taxon>
    </lineage>
</organism>
<evidence type="ECO:0000256" key="3">
    <source>
        <dbReference type="RuleBase" id="RU004447"/>
    </source>
</evidence>
<evidence type="ECO:0000259" key="4">
    <source>
        <dbReference type="Pfam" id="PF00675"/>
    </source>
</evidence>
<evidence type="ECO:0000259" key="5">
    <source>
        <dbReference type="Pfam" id="PF05193"/>
    </source>
</evidence>
<accession>E1YEQ4</accession>
<dbReference type="EMBL" id="FR695872">
    <property type="protein sequence ID" value="CBX29048.1"/>
    <property type="molecule type" value="Genomic_DNA"/>
</dbReference>
<dbReference type="FunFam" id="3.30.830.10:FF:000008">
    <property type="entry name" value="Mitochondrial-processing peptidase subunit beta"/>
    <property type="match status" value="1"/>
</dbReference>
<dbReference type="GO" id="GO:0006508">
    <property type="term" value="P:proteolysis"/>
    <property type="evidence" value="ECO:0007669"/>
    <property type="project" value="InterPro"/>
</dbReference>
<feature type="domain" description="Peptidase M16 N-terminal" evidence="4">
    <location>
        <begin position="36"/>
        <end position="182"/>
    </location>
</feature>
<evidence type="ECO:0000256" key="1">
    <source>
        <dbReference type="ARBA" id="ARBA00001947"/>
    </source>
</evidence>
<proteinExistence type="inferred from homology"/>
<dbReference type="SUPFAM" id="SSF63411">
    <property type="entry name" value="LuxS/MPP-like metallohydrolase"/>
    <property type="match status" value="2"/>
</dbReference>
<dbReference type="PROSITE" id="PS00143">
    <property type="entry name" value="INSULINASE"/>
    <property type="match status" value="1"/>
</dbReference>
<name>E1YEQ4_9BACT</name>
<dbReference type="InterPro" id="IPR007863">
    <property type="entry name" value="Peptidase_M16_C"/>
</dbReference>
<comment type="similarity">
    <text evidence="2 3">Belongs to the peptidase M16 family.</text>
</comment>